<gene>
    <name evidence="1" type="ORF">GTH32_10400</name>
</gene>
<accession>A0A7X5RL21</accession>
<dbReference type="Proteomes" id="UP000470213">
    <property type="component" value="Unassembled WGS sequence"/>
</dbReference>
<keyword evidence="2" id="KW-1185">Reference proteome</keyword>
<protein>
    <submittedName>
        <fullName evidence="1">DUF2711 family protein</fullName>
    </submittedName>
</protein>
<proteinExistence type="predicted"/>
<dbReference type="RefSeq" id="WP_163085469.1">
    <property type="nucleotide sequence ID" value="NZ_JAAAWN010000012.1"/>
</dbReference>
<comment type="caution">
    <text evidence="1">The sequence shown here is derived from an EMBL/GenBank/DDBJ whole genome shotgun (WGS) entry which is preliminary data.</text>
</comment>
<sequence length="226" mass="25700">MTERKLPRPDKYASCPSEGKILEYYAGTFDTVFVAFHQFYDKGKISSKEFEGDNWPANPEIRDKCSSVTWSEILKITGIPSLADLDAGLRTYISGLKRQFENRDTAKAINELSDNIVIPAEGFICPFVEGKLLNALFSNGEKWLWVGDEFGTERKLWWIEDLLSKEVIPSSACSYIPDKSISVTTHWDSHCTFICGNGDKIRKILNDADLEGFYCDENTEVYWGLH</sequence>
<evidence type="ECO:0000313" key="2">
    <source>
        <dbReference type="Proteomes" id="UP000470213"/>
    </source>
</evidence>
<dbReference type="EMBL" id="JAAAWN010000012">
    <property type="protein sequence ID" value="NDV91593.1"/>
    <property type="molecule type" value="Genomic_DNA"/>
</dbReference>
<dbReference type="Pfam" id="PF10924">
    <property type="entry name" value="DUF2711"/>
    <property type="match status" value="1"/>
</dbReference>
<dbReference type="InterPro" id="IPR024250">
    <property type="entry name" value="DUF2711"/>
</dbReference>
<organism evidence="1 2">
    <name type="scientific">Alteromonas profundi</name>
    <dbReference type="NCBI Taxonomy" id="2696062"/>
    <lineage>
        <taxon>Bacteria</taxon>
        <taxon>Pseudomonadati</taxon>
        <taxon>Pseudomonadota</taxon>
        <taxon>Gammaproteobacteria</taxon>
        <taxon>Alteromonadales</taxon>
        <taxon>Alteromonadaceae</taxon>
        <taxon>Alteromonas/Salinimonas group</taxon>
        <taxon>Alteromonas</taxon>
    </lineage>
</organism>
<evidence type="ECO:0000313" key="1">
    <source>
        <dbReference type="EMBL" id="NDV91593.1"/>
    </source>
</evidence>
<name>A0A7X5RL21_9ALTE</name>
<dbReference type="AlphaFoldDB" id="A0A7X5RL21"/>
<reference evidence="1 2" key="1">
    <citation type="submission" date="2020-01" db="EMBL/GenBank/DDBJ databases">
        <authorList>
            <person name="Chen J."/>
            <person name="Zhu S."/>
            <person name="Yang J."/>
        </authorList>
    </citation>
    <scope>NUCLEOTIDE SEQUENCE [LARGE SCALE GENOMIC DNA]</scope>
    <source>
        <strain evidence="1 2">345S023</strain>
    </source>
</reference>